<accession>A0A9N7UGF9</accession>
<protein>
    <submittedName>
        <fullName evidence="2">Uncharacterized protein</fullName>
    </submittedName>
</protein>
<reference evidence="2" key="1">
    <citation type="submission" date="2020-03" db="EMBL/GenBank/DDBJ databases">
        <authorList>
            <person name="Weist P."/>
        </authorList>
    </citation>
    <scope>NUCLEOTIDE SEQUENCE</scope>
</reference>
<evidence type="ECO:0000256" key="1">
    <source>
        <dbReference type="SAM" id="MobiDB-lite"/>
    </source>
</evidence>
<gene>
    <name evidence="2" type="ORF">PLEPLA_LOCUS18312</name>
</gene>
<dbReference type="Proteomes" id="UP001153269">
    <property type="component" value="Unassembled WGS sequence"/>
</dbReference>
<evidence type="ECO:0000313" key="3">
    <source>
        <dbReference type="Proteomes" id="UP001153269"/>
    </source>
</evidence>
<keyword evidence="3" id="KW-1185">Reference proteome</keyword>
<sequence length="162" mass="17814">MADVLPALNPLPFQHGPEGAPRAPSSCPPGKPDEQTTSRTHRGREYQPATDCRRGAPFIKASSAVLSLALLSSPAPPPTVAQLIGPLVCVTKPSQWERAASWQESFPSVRRPCRFLHATRVRSLSSRSPPDTVPSSVHLHCRRCCRYVGRRQKKKQRALSYA</sequence>
<evidence type="ECO:0000313" key="2">
    <source>
        <dbReference type="EMBL" id="CAB1430330.1"/>
    </source>
</evidence>
<comment type="caution">
    <text evidence="2">The sequence shown here is derived from an EMBL/GenBank/DDBJ whole genome shotgun (WGS) entry which is preliminary data.</text>
</comment>
<name>A0A9N7UGF9_PLEPL</name>
<dbReference type="EMBL" id="CADEAL010001224">
    <property type="protein sequence ID" value="CAB1430330.1"/>
    <property type="molecule type" value="Genomic_DNA"/>
</dbReference>
<proteinExistence type="predicted"/>
<feature type="region of interest" description="Disordered" evidence="1">
    <location>
        <begin position="1"/>
        <end position="52"/>
    </location>
</feature>
<organism evidence="2 3">
    <name type="scientific">Pleuronectes platessa</name>
    <name type="common">European plaice</name>
    <dbReference type="NCBI Taxonomy" id="8262"/>
    <lineage>
        <taxon>Eukaryota</taxon>
        <taxon>Metazoa</taxon>
        <taxon>Chordata</taxon>
        <taxon>Craniata</taxon>
        <taxon>Vertebrata</taxon>
        <taxon>Euteleostomi</taxon>
        <taxon>Actinopterygii</taxon>
        <taxon>Neopterygii</taxon>
        <taxon>Teleostei</taxon>
        <taxon>Neoteleostei</taxon>
        <taxon>Acanthomorphata</taxon>
        <taxon>Carangaria</taxon>
        <taxon>Pleuronectiformes</taxon>
        <taxon>Pleuronectoidei</taxon>
        <taxon>Pleuronectidae</taxon>
        <taxon>Pleuronectes</taxon>
    </lineage>
</organism>
<dbReference type="AlphaFoldDB" id="A0A9N7UGF9"/>